<proteinExistence type="predicted"/>
<dbReference type="AlphaFoldDB" id="A0A7D3Y0Y0"/>
<dbReference type="KEGG" id="kpul:GXN76_05520"/>
<dbReference type="SUPFAM" id="SSF54427">
    <property type="entry name" value="NTF2-like"/>
    <property type="match status" value="1"/>
</dbReference>
<dbReference type="Proteomes" id="UP000503088">
    <property type="component" value="Chromosome"/>
</dbReference>
<accession>A0A7D3Y0Y0</accession>
<dbReference type="Pfam" id="PF13474">
    <property type="entry name" value="SnoaL_3"/>
    <property type="match status" value="1"/>
</dbReference>
<name>A0A7D3Y0Y0_9BACL</name>
<dbReference type="EMBL" id="CP048104">
    <property type="protein sequence ID" value="QKG83983.1"/>
    <property type="molecule type" value="Genomic_DNA"/>
</dbReference>
<keyword evidence="3" id="KW-1185">Reference proteome</keyword>
<organism evidence="2 3">
    <name type="scientific">Kroppenstedtia pulmonis</name>
    <dbReference type="NCBI Taxonomy" id="1380685"/>
    <lineage>
        <taxon>Bacteria</taxon>
        <taxon>Bacillati</taxon>
        <taxon>Bacillota</taxon>
        <taxon>Bacilli</taxon>
        <taxon>Bacillales</taxon>
        <taxon>Thermoactinomycetaceae</taxon>
        <taxon>Kroppenstedtia</taxon>
    </lineage>
</organism>
<sequence length="83" mass="10037">MDGDPKAFEENWNTIRDEHYQITDVKWLTVTDESASCIYIFHWEGWFKDQWRKGSGRGTNIFTRHHHRWLITHEHLSLLPKGE</sequence>
<evidence type="ECO:0000313" key="3">
    <source>
        <dbReference type="Proteomes" id="UP000503088"/>
    </source>
</evidence>
<protein>
    <submittedName>
        <fullName evidence="2">Nuclear transport factor 2 family protein</fullName>
    </submittedName>
</protein>
<dbReference type="InterPro" id="IPR032710">
    <property type="entry name" value="NTF2-like_dom_sf"/>
</dbReference>
<evidence type="ECO:0000259" key="1">
    <source>
        <dbReference type="Pfam" id="PF13474"/>
    </source>
</evidence>
<feature type="domain" description="SnoaL-like" evidence="1">
    <location>
        <begin position="16"/>
        <end position="78"/>
    </location>
</feature>
<dbReference type="Gene3D" id="3.10.450.50">
    <property type="match status" value="1"/>
</dbReference>
<dbReference type="InterPro" id="IPR037401">
    <property type="entry name" value="SnoaL-like"/>
</dbReference>
<evidence type="ECO:0000313" key="2">
    <source>
        <dbReference type="EMBL" id="QKG83983.1"/>
    </source>
</evidence>
<dbReference type="RefSeq" id="WP_173221234.1">
    <property type="nucleotide sequence ID" value="NZ_CP048104.1"/>
</dbReference>
<reference evidence="2 3" key="1">
    <citation type="submission" date="2020-01" db="EMBL/GenBank/DDBJ databases">
        <authorList>
            <person name="Gulvik C.A."/>
            <person name="Batra D.G."/>
        </authorList>
    </citation>
    <scope>NUCLEOTIDE SEQUENCE [LARGE SCALE GENOMIC DNA]</scope>
    <source>
        <strain evidence="2 3">W9323</strain>
    </source>
</reference>
<gene>
    <name evidence="2" type="ORF">GXN76_05520</name>
</gene>